<keyword evidence="7" id="KW-1185">Reference proteome</keyword>
<dbReference type="InterPro" id="IPR015422">
    <property type="entry name" value="PyrdxlP-dep_Trfase_small"/>
</dbReference>
<evidence type="ECO:0000256" key="2">
    <source>
        <dbReference type="ARBA" id="ARBA00022576"/>
    </source>
</evidence>
<evidence type="ECO:0000256" key="1">
    <source>
        <dbReference type="ARBA" id="ARBA00001933"/>
    </source>
</evidence>
<accession>A0ABX8QTY7</accession>
<comment type="similarity">
    <text evidence="5">Belongs to the class-III pyridoxal-phosphate-dependent aminotransferase family.</text>
</comment>
<keyword evidence="3" id="KW-0808">Transferase</keyword>
<dbReference type="EMBL" id="CP059572">
    <property type="protein sequence ID" value="QXJ21429.1"/>
    <property type="molecule type" value="Genomic_DNA"/>
</dbReference>
<dbReference type="PANTHER" id="PTHR11986:SF79">
    <property type="entry name" value="ACETYLORNITHINE AMINOTRANSFERASE, MITOCHONDRIAL"/>
    <property type="match status" value="1"/>
</dbReference>
<dbReference type="Pfam" id="PF00202">
    <property type="entry name" value="Aminotran_3"/>
    <property type="match status" value="1"/>
</dbReference>
<organism evidence="6 7">
    <name type="scientific">Actinomadura graeca</name>
    <dbReference type="NCBI Taxonomy" id="2750812"/>
    <lineage>
        <taxon>Bacteria</taxon>
        <taxon>Bacillati</taxon>
        <taxon>Actinomycetota</taxon>
        <taxon>Actinomycetes</taxon>
        <taxon>Streptosporangiales</taxon>
        <taxon>Thermomonosporaceae</taxon>
        <taxon>Actinomadura</taxon>
    </lineage>
</organism>
<dbReference type="Gene3D" id="3.90.1150.10">
    <property type="entry name" value="Aspartate Aminotransferase, domain 1"/>
    <property type="match status" value="1"/>
</dbReference>
<reference evidence="6" key="1">
    <citation type="submission" date="2020-07" db="EMBL/GenBank/DDBJ databases">
        <authorList>
            <person name="Tarantini F.S."/>
            <person name="Hong K.W."/>
            <person name="Chan K.G."/>
        </authorList>
    </citation>
    <scope>NUCLEOTIDE SEQUENCE</scope>
    <source>
        <strain evidence="6">32-07</strain>
    </source>
</reference>
<dbReference type="PANTHER" id="PTHR11986">
    <property type="entry name" value="AMINOTRANSFERASE CLASS III"/>
    <property type="match status" value="1"/>
</dbReference>
<dbReference type="InterPro" id="IPR005814">
    <property type="entry name" value="Aminotrans_3"/>
</dbReference>
<dbReference type="PROSITE" id="PS00600">
    <property type="entry name" value="AA_TRANSFER_CLASS_3"/>
    <property type="match status" value="1"/>
</dbReference>
<dbReference type="Proteomes" id="UP001049518">
    <property type="component" value="Chromosome"/>
</dbReference>
<gene>
    <name evidence="6" type="ORF">AGRA3207_002281</name>
</gene>
<sequence>MVAVSGSTVFRTVRRHMSPGLAAVYRDAGHGSHEETAAGATVRLADGREVVDFGSYGVTLLGHGCPPVAAAVAAQLRTMPAATRSLANPAVAEFVRRLTERCEPDLGRVWIGSDGADAVEVATKLAMRVTGRTRLLAVEGGFHGKTLGALALTHAAVYHEGLEPLLRHVAHLPEDDPEAVAREAAAGDVAALVVEPIRGEGGVRPLAPEIAERWAADARSAGAFVISDEIQVGLRRCGDFCLATARGWNPDAVLFGKALGGGIMPISVMVATSELFQPLAENPGYHSSTFGGHPLACAAATAALTAIEEFAERAREVGAAVEAGLRTLRSGHPGIVADVRGTGLLWGVDVRGGAAGPVIADLAAAGLLVSPCLGSPGTIRLLPPMVATDAEIGRALEILDATFALQAAVPAAARPAGRC</sequence>
<dbReference type="SUPFAM" id="SSF53383">
    <property type="entry name" value="PLP-dependent transferases"/>
    <property type="match status" value="1"/>
</dbReference>
<evidence type="ECO:0000313" key="7">
    <source>
        <dbReference type="Proteomes" id="UP001049518"/>
    </source>
</evidence>
<keyword evidence="4 5" id="KW-0663">Pyridoxal phosphate</keyword>
<evidence type="ECO:0000256" key="4">
    <source>
        <dbReference type="ARBA" id="ARBA00022898"/>
    </source>
</evidence>
<dbReference type="RefSeq" id="WP_231334579.1">
    <property type="nucleotide sequence ID" value="NZ_CP059572.1"/>
</dbReference>
<proteinExistence type="inferred from homology"/>
<dbReference type="InterPro" id="IPR015424">
    <property type="entry name" value="PyrdxlP-dep_Trfase"/>
</dbReference>
<dbReference type="InterPro" id="IPR049704">
    <property type="entry name" value="Aminotrans_3_PPA_site"/>
</dbReference>
<evidence type="ECO:0000256" key="3">
    <source>
        <dbReference type="ARBA" id="ARBA00022679"/>
    </source>
</evidence>
<protein>
    <submittedName>
        <fullName evidence="6">Aminotransferase class III-fold pyridoxal phosphate-dependent enzyme</fullName>
    </submittedName>
</protein>
<dbReference type="Gene3D" id="3.40.640.10">
    <property type="entry name" value="Type I PLP-dependent aspartate aminotransferase-like (Major domain)"/>
    <property type="match status" value="1"/>
</dbReference>
<dbReference type="InterPro" id="IPR050103">
    <property type="entry name" value="Class-III_PLP-dep_AT"/>
</dbReference>
<evidence type="ECO:0000313" key="6">
    <source>
        <dbReference type="EMBL" id="QXJ21429.1"/>
    </source>
</evidence>
<keyword evidence="2 6" id="KW-0032">Aminotransferase</keyword>
<name>A0ABX8QTY7_9ACTN</name>
<dbReference type="InterPro" id="IPR015421">
    <property type="entry name" value="PyrdxlP-dep_Trfase_major"/>
</dbReference>
<comment type="cofactor">
    <cofactor evidence="1">
        <name>pyridoxal 5'-phosphate</name>
        <dbReference type="ChEBI" id="CHEBI:597326"/>
    </cofactor>
</comment>
<evidence type="ECO:0000256" key="5">
    <source>
        <dbReference type="RuleBase" id="RU003560"/>
    </source>
</evidence>
<dbReference type="GO" id="GO:0008483">
    <property type="term" value="F:transaminase activity"/>
    <property type="evidence" value="ECO:0007669"/>
    <property type="project" value="UniProtKB-KW"/>
</dbReference>